<protein>
    <submittedName>
        <fullName evidence="3">Uncharacterized protein</fullName>
    </submittedName>
</protein>
<dbReference type="Proteomes" id="UP000887564">
    <property type="component" value="Unplaced"/>
</dbReference>
<dbReference type="AlphaFoldDB" id="A0A914RIZ6"/>
<feature type="region of interest" description="Disordered" evidence="1">
    <location>
        <begin position="1"/>
        <end position="24"/>
    </location>
</feature>
<organism evidence="2 3">
    <name type="scientific">Parascaris equorum</name>
    <name type="common">Equine roundworm</name>
    <dbReference type="NCBI Taxonomy" id="6256"/>
    <lineage>
        <taxon>Eukaryota</taxon>
        <taxon>Metazoa</taxon>
        <taxon>Ecdysozoa</taxon>
        <taxon>Nematoda</taxon>
        <taxon>Chromadorea</taxon>
        <taxon>Rhabditida</taxon>
        <taxon>Spirurina</taxon>
        <taxon>Ascaridomorpha</taxon>
        <taxon>Ascaridoidea</taxon>
        <taxon>Ascarididae</taxon>
        <taxon>Parascaris</taxon>
    </lineage>
</organism>
<proteinExistence type="predicted"/>
<sequence>LFKEDGVSSDEEAEATRDADAAEVRLNRRHLDDAADYEGEEEEQKAVTPDDRHVYFYQLFTAGGEPTDGLLKFTMSSGYAANKLVFESRKRYVDDWTTGFALTEANDRVVDVR</sequence>
<dbReference type="WBParaSite" id="PEQ_0000176701-mRNA-1">
    <property type="protein sequence ID" value="PEQ_0000176701-mRNA-1"/>
    <property type="gene ID" value="PEQ_0000176701"/>
</dbReference>
<evidence type="ECO:0000313" key="2">
    <source>
        <dbReference type="Proteomes" id="UP000887564"/>
    </source>
</evidence>
<evidence type="ECO:0000313" key="3">
    <source>
        <dbReference type="WBParaSite" id="PEQ_0000176701-mRNA-1"/>
    </source>
</evidence>
<feature type="compositionally biased region" description="Basic and acidic residues" evidence="1">
    <location>
        <begin position="14"/>
        <end position="24"/>
    </location>
</feature>
<keyword evidence="2" id="KW-1185">Reference proteome</keyword>
<name>A0A914RIZ6_PAREQ</name>
<evidence type="ECO:0000256" key="1">
    <source>
        <dbReference type="SAM" id="MobiDB-lite"/>
    </source>
</evidence>
<accession>A0A914RIZ6</accession>
<reference evidence="3" key="1">
    <citation type="submission" date="2022-11" db="UniProtKB">
        <authorList>
            <consortium name="WormBaseParasite"/>
        </authorList>
    </citation>
    <scope>IDENTIFICATION</scope>
</reference>